<dbReference type="SUPFAM" id="SSF49464">
    <property type="entry name" value="Carboxypeptidase regulatory domain-like"/>
    <property type="match status" value="1"/>
</dbReference>
<evidence type="ECO:0000313" key="1">
    <source>
        <dbReference type="EMBL" id="GAA4464083.1"/>
    </source>
</evidence>
<protein>
    <recommendedName>
        <fullName evidence="3">Carboxypeptidase-like regulatory domain-containing protein</fullName>
    </recommendedName>
</protein>
<proteinExistence type="predicted"/>
<comment type="caution">
    <text evidence="1">The sequence shown here is derived from an EMBL/GenBank/DDBJ whole genome shotgun (WGS) entry which is preliminary data.</text>
</comment>
<organism evidence="1 2">
    <name type="scientific">Nemorincola caseinilytica</name>
    <dbReference type="NCBI Taxonomy" id="2054315"/>
    <lineage>
        <taxon>Bacteria</taxon>
        <taxon>Pseudomonadati</taxon>
        <taxon>Bacteroidota</taxon>
        <taxon>Chitinophagia</taxon>
        <taxon>Chitinophagales</taxon>
        <taxon>Chitinophagaceae</taxon>
        <taxon>Nemorincola</taxon>
    </lineage>
</organism>
<evidence type="ECO:0000313" key="2">
    <source>
        <dbReference type="Proteomes" id="UP001500067"/>
    </source>
</evidence>
<accession>A0ABP8NAN7</accession>
<name>A0ABP8NAN7_9BACT</name>
<reference evidence="2" key="1">
    <citation type="journal article" date="2019" name="Int. J. Syst. Evol. Microbiol.">
        <title>The Global Catalogue of Microorganisms (GCM) 10K type strain sequencing project: providing services to taxonomists for standard genome sequencing and annotation.</title>
        <authorList>
            <consortium name="The Broad Institute Genomics Platform"/>
            <consortium name="The Broad Institute Genome Sequencing Center for Infectious Disease"/>
            <person name="Wu L."/>
            <person name="Ma J."/>
        </authorList>
    </citation>
    <scope>NUCLEOTIDE SEQUENCE [LARGE SCALE GENOMIC DNA]</scope>
    <source>
        <strain evidence="2">JCM 32105</strain>
    </source>
</reference>
<dbReference type="Pfam" id="PF13715">
    <property type="entry name" value="CarbopepD_reg_2"/>
    <property type="match status" value="1"/>
</dbReference>
<keyword evidence="2" id="KW-1185">Reference proteome</keyword>
<evidence type="ECO:0008006" key="3">
    <source>
        <dbReference type="Google" id="ProtNLM"/>
    </source>
</evidence>
<dbReference type="InterPro" id="IPR008969">
    <property type="entry name" value="CarboxyPept-like_regulatory"/>
</dbReference>
<dbReference type="EMBL" id="BAABFA010000009">
    <property type="protein sequence ID" value="GAA4464083.1"/>
    <property type="molecule type" value="Genomic_DNA"/>
</dbReference>
<dbReference type="Proteomes" id="UP001500067">
    <property type="component" value="Unassembled WGS sequence"/>
</dbReference>
<gene>
    <name evidence="1" type="ORF">GCM10023093_13730</name>
</gene>
<sequence>MVDDKHNGIPFAVIEARERHEGVYTDANGYFAFSGDTAIIRTLAVFCMGYEEQVLHTATLPADSLTIQLRPKATTLRAVQVKPREGKVRNGILGRSKRKLSKDGDLFRKYGAETAILLTADTGQYDATLRDVYVYITGEGAPTSYFRVHVYEYDSLPGREVTDSNVVVHARKGNSWVRVDLRSKYIPVGKGLFVSVEWVSGFGNTMSALASEQHAEVVGFNGQVVGITADYGKPSCTYSRAPFSDQWEYYDDPAAQRKGGYFLNPMIYCTYTYIK</sequence>